<dbReference type="InterPro" id="IPR036291">
    <property type="entry name" value="NAD(P)-bd_dom_sf"/>
</dbReference>
<name>A0A2T0VX04_9LACT</name>
<dbReference type="OrthoDB" id="9775296at2"/>
<dbReference type="PRINTS" id="PR00081">
    <property type="entry name" value="GDHRDH"/>
</dbReference>
<dbReference type="PRINTS" id="PR00080">
    <property type="entry name" value="SDRFAMILY"/>
</dbReference>
<dbReference type="InterPro" id="IPR051911">
    <property type="entry name" value="SDR_oxidoreductase"/>
</dbReference>
<proteinExistence type="inferred from homology"/>
<accession>A0A2T0VX04</accession>
<dbReference type="Gene3D" id="3.40.50.720">
    <property type="entry name" value="NAD(P)-binding Rossmann-like Domain"/>
    <property type="match status" value="1"/>
</dbReference>
<dbReference type="Pfam" id="PF00106">
    <property type="entry name" value="adh_short"/>
    <property type="match status" value="1"/>
</dbReference>
<dbReference type="RefSeq" id="WP_106195832.1">
    <property type="nucleotide sequence ID" value="NZ_PVTO01000031.1"/>
</dbReference>
<dbReference type="InterPro" id="IPR002347">
    <property type="entry name" value="SDR_fam"/>
</dbReference>
<dbReference type="InterPro" id="IPR020904">
    <property type="entry name" value="Sc_DH/Rdtase_CS"/>
</dbReference>
<keyword evidence="2" id="KW-0560">Oxidoreductase</keyword>
<dbReference type="PANTHER" id="PTHR43976">
    <property type="entry name" value="SHORT CHAIN DEHYDROGENASE"/>
    <property type="match status" value="1"/>
</dbReference>
<dbReference type="PANTHER" id="PTHR43976:SF16">
    <property type="entry name" value="SHORT-CHAIN DEHYDROGENASE_REDUCTASE FAMILY PROTEIN"/>
    <property type="match status" value="1"/>
</dbReference>
<protein>
    <submittedName>
        <fullName evidence="4">Short-subunit dehydrogenase</fullName>
    </submittedName>
</protein>
<sequence length="275" mass="30290">MQTWLITGCSSGIGQSIAKAVLEIGDQAIVTARDSTKLDSLIKAYPKTAIALNLDLNQQTSMQRAVEEATQKFGGIDILVNNAGYSYRGAVEEGETKEVARLFQTNFFGPVELIKWVLPQMRKRRSGSIINITSISAIKGIVGSGYYAAAKSALDSISEILAMEAESLGIKVMTVEPGAIRTRFSGDSLKGSSIFIEDYKETAAKNRKENLIDPHNQIGDPDKVGQIIVEMIQKNDYPRRLLLGSDAVSFATEVFQERLKQTEQWKEISTQTDYE</sequence>
<organism evidence="4 5">
    <name type="scientific">Alkalibacterium olivapovliticus</name>
    <dbReference type="NCBI Taxonomy" id="99907"/>
    <lineage>
        <taxon>Bacteria</taxon>
        <taxon>Bacillati</taxon>
        <taxon>Bacillota</taxon>
        <taxon>Bacilli</taxon>
        <taxon>Lactobacillales</taxon>
        <taxon>Carnobacteriaceae</taxon>
        <taxon>Alkalibacterium</taxon>
    </lineage>
</organism>
<evidence type="ECO:0000256" key="2">
    <source>
        <dbReference type="ARBA" id="ARBA00023002"/>
    </source>
</evidence>
<dbReference type="GO" id="GO:0016491">
    <property type="term" value="F:oxidoreductase activity"/>
    <property type="evidence" value="ECO:0007669"/>
    <property type="project" value="UniProtKB-KW"/>
</dbReference>
<dbReference type="PROSITE" id="PS00061">
    <property type="entry name" value="ADH_SHORT"/>
    <property type="match status" value="1"/>
</dbReference>
<keyword evidence="5" id="KW-1185">Reference proteome</keyword>
<dbReference type="NCBIfam" id="NF004824">
    <property type="entry name" value="PRK06180.1"/>
    <property type="match status" value="1"/>
</dbReference>
<evidence type="ECO:0000256" key="3">
    <source>
        <dbReference type="RuleBase" id="RU000363"/>
    </source>
</evidence>
<reference evidence="4 5" key="1">
    <citation type="submission" date="2018-03" db="EMBL/GenBank/DDBJ databases">
        <title>Genomic Encyclopedia of Archaeal and Bacterial Type Strains, Phase II (KMG-II): from individual species to whole genera.</title>
        <authorList>
            <person name="Goeker M."/>
        </authorList>
    </citation>
    <scope>NUCLEOTIDE SEQUENCE [LARGE SCALE GENOMIC DNA]</scope>
    <source>
        <strain evidence="4 5">DSM 13175</strain>
    </source>
</reference>
<evidence type="ECO:0000256" key="1">
    <source>
        <dbReference type="ARBA" id="ARBA00006484"/>
    </source>
</evidence>
<evidence type="ECO:0000313" key="5">
    <source>
        <dbReference type="Proteomes" id="UP000238205"/>
    </source>
</evidence>
<dbReference type="CDD" id="cd05374">
    <property type="entry name" value="17beta-HSD-like_SDR_c"/>
    <property type="match status" value="1"/>
</dbReference>
<dbReference type="AlphaFoldDB" id="A0A2T0VX04"/>
<gene>
    <name evidence="4" type="ORF">CLV38_13128</name>
</gene>
<comment type="similarity">
    <text evidence="1 3">Belongs to the short-chain dehydrogenases/reductases (SDR) family.</text>
</comment>
<comment type="caution">
    <text evidence="4">The sequence shown here is derived from an EMBL/GenBank/DDBJ whole genome shotgun (WGS) entry which is preliminary data.</text>
</comment>
<dbReference type="SUPFAM" id="SSF51735">
    <property type="entry name" value="NAD(P)-binding Rossmann-fold domains"/>
    <property type="match status" value="1"/>
</dbReference>
<dbReference type="EMBL" id="PVTO01000031">
    <property type="protein sequence ID" value="PRY76528.1"/>
    <property type="molecule type" value="Genomic_DNA"/>
</dbReference>
<dbReference type="Proteomes" id="UP000238205">
    <property type="component" value="Unassembled WGS sequence"/>
</dbReference>
<evidence type="ECO:0000313" key="4">
    <source>
        <dbReference type="EMBL" id="PRY76528.1"/>
    </source>
</evidence>